<evidence type="ECO:0000313" key="2">
    <source>
        <dbReference type="EMBL" id="KAF5760382.1"/>
    </source>
</evidence>
<evidence type="ECO:0000256" key="1">
    <source>
        <dbReference type="SAM" id="MobiDB-lite"/>
    </source>
</evidence>
<dbReference type="Gramene" id="mRNA:HanXRQr2_Chr16g0752881">
    <property type="protein sequence ID" value="CDS:HanXRQr2_Chr16g0752881.1"/>
    <property type="gene ID" value="HanXRQr2_Chr16g0752881"/>
</dbReference>
<reference evidence="3" key="2">
    <citation type="submission" date="2017-02" db="EMBL/GenBank/DDBJ databases">
        <title>Sunflower complete genome.</title>
        <authorList>
            <person name="Langlade N."/>
            <person name="Munos S."/>
        </authorList>
    </citation>
    <scope>NUCLEOTIDE SEQUENCE [LARGE SCALE GENOMIC DNA]</scope>
    <source>
        <tissue evidence="3">Leaves</tissue>
    </source>
</reference>
<accession>A0A251S030</accession>
<reference evidence="2" key="3">
    <citation type="submission" date="2020-06" db="EMBL/GenBank/DDBJ databases">
        <title>Helianthus annuus Genome sequencing and assembly Release 2.</title>
        <authorList>
            <person name="Gouzy J."/>
            <person name="Langlade N."/>
            <person name="Munos S."/>
        </authorList>
    </citation>
    <scope>NUCLEOTIDE SEQUENCE</scope>
    <source>
        <tissue evidence="2">Leaves</tissue>
    </source>
</reference>
<protein>
    <submittedName>
        <fullName evidence="3">Uncharacterized protein</fullName>
    </submittedName>
</protein>
<dbReference type="EMBL" id="CM007905">
    <property type="protein sequence ID" value="OTF91823.1"/>
    <property type="molecule type" value="Genomic_DNA"/>
</dbReference>
<feature type="region of interest" description="Disordered" evidence="1">
    <location>
        <begin position="15"/>
        <end position="45"/>
    </location>
</feature>
<feature type="compositionally biased region" description="Basic and acidic residues" evidence="1">
    <location>
        <begin position="16"/>
        <end position="27"/>
    </location>
</feature>
<dbReference type="InParanoid" id="A0A251S030"/>
<proteinExistence type="predicted"/>
<dbReference type="AlphaFoldDB" id="A0A251S030"/>
<sequence length="79" mass="8974">MAHAVAAEVVSEMEDGWMRKETEESRRRMPAVTEDGSGEPVGWETGRDLSLCNMVGRVGSEWRGYLGIERKMEMKLKWG</sequence>
<name>A0A251S030_HELAN</name>
<reference evidence="2 4" key="1">
    <citation type="journal article" date="2017" name="Nature">
        <title>The sunflower genome provides insights into oil metabolism, flowering and Asterid evolution.</title>
        <authorList>
            <person name="Badouin H."/>
            <person name="Gouzy J."/>
            <person name="Grassa C.J."/>
            <person name="Murat F."/>
            <person name="Staton S.E."/>
            <person name="Cottret L."/>
            <person name="Lelandais-Briere C."/>
            <person name="Owens G.L."/>
            <person name="Carrere S."/>
            <person name="Mayjonade B."/>
            <person name="Legrand L."/>
            <person name="Gill N."/>
            <person name="Kane N.C."/>
            <person name="Bowers J.E."/>
            <person name="Hubner S."/>
            <person name="Bellec A."/>
            <person name="Berard A."/>
            <person name="Berges H."/>
            <person name="Blanchet N."/>
            <person name="Boniface M.C."/>
            <person name="Brunel D."/>
            <person name="Catrice O."/>
            <person name="Chaidir N."/>
            <person name="Claudel C."/>
            <person name="Donnadieu C."/>
            <person name="Faraut T."/>
            <person name="Fievet G."/>
            <person name="Helmstetter N."/>
            <person name="King M."/>
            <person name="Knapp S.J."/>
            <person name="Lai Z."/>
            <person name="Le Paslier M.C."/>
            <person name="Lippi Y."/>
            <person name="Lorenzon L."/>
            <person name="Mandel J.R."/>
            <person name="Marage G."/>
            <person name="Marchand G."/>
            <person name="Marquand E."/>
            <person name="Bret-Mestries E."/>
            <person name="Morien E."/>
            <person name="Nambeesan S."/>
            <person name="Nguyen T."/>
            <person name="Pegot-Espagnet P."/>
            <person name="Pouilly N."/>
            <person name="Raftis F."/>
            <person name="Sallet E."/>
            <person name="Schiex T."/>
            <person name="Thomas J."/>
            <person name="Vandecasteele C."/>
            <person name="Vares D."/>
            <person name="Vear F."/>
            <person name="Vautrin S."/>
            <person name="Crespi M."/>
            <person name="Mangin B."/>
            <person name="Burke J.M."/>
            <person name="Salse J."/>
            <person name="Munos S."/>
            <person name="Vincourt P."/>
            <person name="Rieseberg L.H."/>
            <person name="Langlade N.B."/>
        </authorList>
    </citation>
    <scope>NUCLEOTIDE SEQUENCE [LARGE SCALE GENOMIC DNA]</scope>
    <source>
        <strain evidence="4">cv. SF193</strain>
        <tissue evidence="2">Leaves</tissue>
    </source>
</reference>
<evidence type="ECO:0000313" key="4">
    <source>
        <dbReference type="Proteomes" id="UP000215914"/>
    </source>
</evidence>
<evidence type="ECO:0000313" key="3">
    <source>
        <dbReference type="EMBL" id="OTF91823.1"/>
    </source>
</evidence>
<organism evidence="3 4">
    <name type="scientific">Helianthus annuus</name>
    <name type="common">Common sunflower</name>
    <dbReference type="NCBI Taxonomy" id="4232"/>
    <lineage>
        <taxon>Eukaryota</taxon>
        <taxon>Viridiplantae</taxon>
        <taxon>Streptophyta</taxon>
        <taxon>Embryophyta</taxon>
        <taxon>Tracheophyta</taxon>
        <taxon>Spermatophyta</taxon>
        <taxon>Magnoliopsida</taxon>
        <taxon>eudicotyledons</taxon>
        <taxon>Gunneridae</taxon>
        <taxon>Pentapetalae</taxon>
        <taxon>asterids</taxon>
        <taxon>campanulids</taxon>
        <taxon>Asterales</taxon>
        <taxon>Asteraceae</taxon>
        <taxon>Asteroideae</taxon>
        <taxon>Heliantheae alliance</taxon>
        <taxon>Heliantheae</taxon>
        <taxon>Helianthus</taxon>
    </lineage>
</organism>
<dbReference type="EMBL" id="MNCJ02000331">
    <property type="protein sequence ID" value="KAF5760382.1"/>
    <property type="molecule type" value="Genomic_DNA"/>
</dbReference>
<gene>
    <name evidence="3" type="ORF">HannXRQ_Chr16g0515171</name>
    <name evidence="2" type="ORF">HanXRQr2_Chr16g0752881</name>
</gene>
<dbReference type="Proteomes" id="UP000215914">
    <property type="component" value="Chromosome 16"/>
</dbReference>
<keyword evidence="4" id="KW-1185">Reference proteome</keyword>